<comment type="caution">
    <text evidence="12">The sequence shown here is derived from an EMBL/GenBank/DDBJ whole genome shotgun (WGS) entry which is preliminary data.</text>
</comment>
<evidence type="ECO:0000256" key="1">
    <source>
        <dbReference type="ARBA" id="ARBA00004418"/>
    </source>
</evidence>
<evidence type="ECO:0000313" key="12">
    <source>
        <dbReference type="EMBL" id="KKO45186.1"/>
    </source>
</evidence>
<evidence type="ECO:0000256" key="3">
    <source>
        <dbReference type="ARBA" id="ARBA00022617"/>
    </source>
</evidence>
<dbReference type="InterPro" id="IPR036909">
    <property type="entry name" value="Cyt_c-like_dom_sf"/>
</dbReference>
<dbReference type="Pfam" id="PF00034">
    <property type="entry name" value="Cytochrom_C"/>
    <property type="match status" value="2"/>
</dbReference>
<evidence type="ECO:0000256" key="10">
    <source>
        <dbReference type="SAM" id="SignalP"/>
    </source>
</evidence>
<keyword evidence="4 9" id="KW-0479">Metal-binding</keyword>
<keyword evidence="6" id="KW-0249">Electron transport</keyword>
<dbReference type="Proteomes" id="UP000034228">
    <property type="component" value="Unassembled WGS sequence"/>
</dbReference>
<gene>
    <name evidence="12" type="ORF">WG68_12230</name>
</gene>
<keyword evidence="13" id="KW-1185">Reference proteome</keyword>
<comment type="PTM">
    <text evidence="8">Binds 2 heme c groups covalently per subunit.</text>
</comment>
<dbReference type="Gene3D" id="1.10.760.10">
    <property type="entry name" value="Cytochrome c-like domain"/>
    <property type="match status" value="2"/>
</dbReference>
<keyword evidence="5" id="KW-0574">Periplasm</keyword>
<evidence type="ECO:0000259" key="11">
    <source>
        <dbReference type="PROSITE" id="PS51007"/>
    </source>
</evidence>
<feature type="binding site" description="covalent" evidence="8">
    <location>
        <position position="141"/>
    </location>
    <ligand>
        <name>heme c</name>
        <dbReference type="ChEBI" id="CHEBI:61717"/>
        <label>2</label>
    </ligand>
</feature>
<dbReference type="EMBL" id="LAHO01000011">
    <property type="protein sequence ID" value="KKO45186.1"/>
    <property type="molecule type" value="Genomic_DNA"/>
</dbReference>
<feature type="signal peptide" evidence="10">
    <location>
        <begin position="1"/>
        <end position="20"/>
    </location>
</feature>
<proteinExistence type="predicted"/>
<feature type="binding site" description="axial binding residue" evidence="9">
    <location>
        <position position="85"/>
    </location>
    <ligand>
        <name>heme c</name>
        <dbReference type="ChEBI" id="CHEBI:61717"/>
        <label>1</label>
    </ligand>
    <ligandPart>
        <name>Fe</name>
        <dbReference type="ChEBI" id="CHEBI:18248"/>
    </ligandPart>
</feature>
<evidence type="ECO:0000256" key="9">
    <source>
        <dbReference type="PIRSR" id="PIRSR000005-2"/>
    </source>
</evidence>
<evidence type="ECO:0000256" key="2">
    <source>
        <dbReference type="ARBA" id="ARBA00022448"/>
    </source>
</evidence>
<feature type="chain" id="PRO_5005644226" evidence="10">
    <location>
        <begin position="21"/>
        <end position="208"/>
    </location>
</feature>
<dbReference type="GO" id="GO:0042597">
    <property type="term" value="C:periplasmic space"/>
    <property type="evidence" value="ECO:0007669"/>
    <property type="project" value="UniProtKB-SubCell"/>
</dbReference>
<name>A0A0M2V3I0_9GAMM</name>
<keyword evidence="7 9" id="KW-0408">Iron</keyword>
<protein>
    <submittedName>
        <fullName evidence="12">Cytochrome C</fullName>
    </submittedName>
</protein>
<evidence type="ECO:0000256" key="5">
    <source>
        <dbReference type="ARBA" id="ARBA00022764"/>
    </source>
</evidence>
<organism evidence="12 13">
    <name type="scientific">Arsukibacterium ikkense</name>
    <dbReference type="NCBI Taxonomy" id="336831"/>
    <lineage>
        <taxon>Bacteria</taxon>
        <taxon>Pseudomonadati</taxon>
        <taxon>Pseudomonadota</taxon>
        <taxon>Gammaproteobacteria</taxon>
        <taxon>Chromatiales</taxon>
        <taxon>Chromatiaceae</taxon>
        <taxon>Arsukibacterium</taxon>
    </lineage>
</organism>
<feature type="binding site" description="axial binding residue" evidence="9">
    <location>
        <position position="185"/>
    </location>
    <ligand>
        <name>heme c</name>
        <dbReference type="ChEBI" id="CHEBI:61717"/>
        <label>2</label>
    </ligand>
    <ligandPart>
        <name>Fe</name>
        <dbReference type="ChEBI" id="CHEBI:18248"/>
    </ligandPart>
</feature>
<dbReference type="InterPro" id="IPR009056">
    <property type="entry name" value="Cyt_c-like_dom"/>
</dbReference>
<dbReference type="OrthoDB" id="9773456at2"/>
<dbReference type="GO" id="GO:0005506">
    <property type="term" value="F:iron ion binding"/>
    <property type="evidence" value="ECO:0007669"/>
    <property type="project" value="InterPro"/>
</dbReference>
<dbReference type="PATRIC" id="fig|336831.14.peg.1676"/>
<sequence>MKKLVLPLTLLFGLIGTAQAFDGDAAAGKAKATTCVACHGTDGNSPADIYPKIAGQHAEYLYKQLTDYKLGMSSGGKDGRNNAIMFGMVATLSDQDMKDLAAYFASQTMSSGTTPEDVITQGEKLYRGGDQERGIAACIACHGPRGVGTSLAGFPKISFQHAPYLKATLEEFRSGARANDMNGMMQDIAKKLTDEDIRVLSLYLGGLH</sequence>
<reference evidence="12 13" key="1">
    <citation type="submission" date="2015-03" db="EMBL/GenBank/DDBJ databases">
        <title>Draft genome sequences of two protease-producing strains of Arsukibacterium isolated from two cold and alkaline environments.</title>
        <authorList>
            <person name="Lylloff J.E."/>
            <person name="Skov L.B."/>
            <person name="Jepsen M."/>
            <person name="Hallin P.F."/>
            <person name="Sorensen S.J."/>
            <person name="Stougaard P."/>
            <person name="Glaring M.A."/>
        </authorList>
    </citation>
    <scope>NUCLEOTIDE SEQUENCE [LARGE SCALE GENOMIC DNA]</scope>
    <source>
        <strain evidence="12 13">GCM72</strain>
    </source>
</reference>
<dbReference type="PANTHER" id="PTHR33751">
    <property type="entry name" value="CBB3-TYPE CYTOCHROME C OXIDASE SUBUNIT FIXP"/>
    <property type="match status" value="1"/>
</dbReference>
<evidence type="ECO:0000256" key="8">
    <source>
        <dbReference type="PIRSR" id="PIRSR000005-1"/>
    </source>
</evidence>
<feature type="domain" description="Cytochrome c" evidence="11">
    <location>
        <begin position="23"/>
        <end position="108"/>
    </location>
</feature>
<dbReference type="InterPro" id="IPR050597">
    <property type="entry name" value="Cytochrome_c_Oxidase_Subunit"/>
</dbReference>
<feature type="domain" description="Cytochrome c" evidence="11">
    <location>
        <begin position="117"/>
        <end position="208"/>
    </location>
</feature>
<dbReference type="STRING" id="336831.WG68_12230"/>
<dbReference type="GO" id="GO:0020037">
    <property type="term" value="F:heme binding"/>
    <property type="evidence" value="ECO:0007669"/>
    <property type="project" value="InterPro"/>
</dbReference>
<dbReference type="PANTHER" id="PTHR33751:SF9">
    <property type="entry name" value="CYTOCHROME C4"/>
    <property type="match status" value="1"/>
</dbReference>
<accession>A0A0M2V3I0</accession>
<comment type="subcellular location">
    <subcellularLocation>
        <location evidence="1">Periplasm</location>
    </subcellularLocation>
</comment>
<dbReference type="AlphaFoldDB" id="A0A0M2V3I0"/>
<feature type="binding site" description="axial binding residue" evidence="9">
    <location>
        <position position="39"/>
    </location>
    <ligand>
        <name>heme c</name>
        <dbReference type="ChEBI" id="CHEBI:61717"/>
        <label>1</label>
    </ligand>
    <ligandPart>
        <name>Fe</name>
        <dbReference type="ChEBI" id="CHEBI:18248"/>
    </ligandPart>
</feature>
<keyword evidence="3 8" id="KW-0349">Heme</keyword>
<evidence type="ECO:0000256" key="7">
    <source>
        <dbReference type="ARBA" id="ARBA00023004"/>
    </source>
</evidence>
<feature type="binding site" description="covalent" evidence="8">
    <location>
        <position position="38"/>
    </location>
    <ligand>
        <name>heme c</name>
        <dbReference type="ChEBI" id="CHEBI:61717"/>
        <label>1</label>
    </ligand>
</feature>
<dbReference type="SUPFAM" id="SSF46626">
    <property type="entry name" value="Cytochrome c"/>
    <property type="match status" value="2"/>
</dbReference>
<evidence type="ECO:0000256" key="6">
    <source>
        <dbReference type="ARBA" id="ARBA00022982"/>
    </source>
</evidence>
<dbReference type="InterPro" id="IPR024167">
    <property type="entry name" value="Cytochrome_c4-like"/>
</dbReference>
<dbReference type="PROSITE" id="PS51007">
    <property type="entry name" value="CYTC"/>
    <property type="match status" value="2"/>
</dbReference>
<feature type="binding site" description="covalent" evidence="8">
    <location>
        <position position="138"/>
    </location>
    <ligand>
        <name>heme c</name>
        <dbReference type="ChEBI" id="CHEBI:61717"/>
        <label>2</label>
    </ligand>
</feature>
<feature type="binding site" description="covalent" evidence="8">
    <location>
        <position position="35"/>
    </location>
    <ligand>
        <name>heme c</name>
        <dbReference type="ChEBI" id="CHEBI:61717"/>
        <label>1</label>
    </ligand>
</feature>
<dbReference type="PIRSF" id="PIRSF000005">
    <property type="entry name" value="Cytochrome_c4"/>
    <property type="match status" value="1"/>
</dbReference>
<evidence type="ECO:0000313" key="13">
    <source>
        <dbReference type="Proteomes" id="UP000034228"/>
    </source>
</evidence>
<keyword evidence="10" id="KW-0732">Signal</keyword>
<keyword evidence="2" id="KW-0813">Transport</keyword>
<dbReference type="GO" id="GO:0009055">
    <property type="term" value="F:electron transfer activity"/>
    <property type="evidence" value="ECO:0007669"/>
    <property type="project" value="InterPro"/>
</dbReference>
<dbReference type="RefSeq" id="WP_046557974.1">
    <property type="nucleotide sequence ID" value="NZ_LAHO01000011.1"/>
</dbReference>
<feature type="binding site" description="axial binding residue" evidence="9">
    <location>
        <position position="142"/>
    </location>
    <ligand>
        <name>heme c</name>
        <dbReference type="ChEBI" id="CHEBI:61717"/>
        <label>2</label>
    </ligand>
    <ligandPart>
        <name>Fe</name>
        <dbReference type="ChEBI" id="CHEBI:18248"/>
    </ligandPart>
</feature>
<evidence type="ECO:0000256" key="4">
    <source>
        <dbReference type="ARBA" id="ARBA00022723"/>
    </source>
</evidence>